<dbReference type="GO" id="GO:0005886">
    <property type="term" value="C:plasma membrane"/>
    <property type="evidence" value="ECO:0007669"/>
    <property type="project" value="TreeGrafter"/>
</dbReference>
<keyword evidence="6 10" id="KW-0472">Membrane</keyword>
<keyword evidence="4 10" id="KW-1133">Transmembrane helix</keyword>
<evidence type="ECO:0000313" key="13">
    <source>
        <dbReference type="Proteomes" id="UP001292094"/>
    </source>
</evidence>
<organism evidence="12 13">
    <name type="scientific">Petrolisthes manimaculis</name>
    <dbReference type="NCBI Taxonomy" id="1843537"/>
    <lineage>
        <taxon>Eukaryota</taxon>
        <taxon>Metazoa</taxon>
        <taxon>Ecdysozoa</taxon>
        <taxon>Arthropoda</taxon>
        <taxon>Crustacea</taxon>
        <taxon>Multicrustacea</taxon>
        <taxon>Malacostraca</taxon>
        <taxon>Eumalacostraca</taxon>
        <taxon>Eucarida</taxon>
        <taxon>Decapoda</taxon>
        <taxon>Pleocyemata</taxon>
        <taxon>Anomura</taxon>
        <taxon>Galatheoidea</taxon>
        <taxon>Porcellanidae</taxon>
        <taxon>Petrolisthes</taxon>
    </lineage>
</organism>
<keyword evidence="7" id="KW-0675">Receptor</keyword>
<dbReference type="Proteomes" id="UP001292094">
    <property type="component" value="Unassembled WGS sequence"/>
</dbReference>
<evidence type="ECO:0000256" key="1">
    <source>
        <dbReference type="ARBA" id="ARBA00004141"/>
    </source>
</evidence>
<dbReference type="PRINTS" id="PR00237">
    <property type="entry name" value="GPCRRHODOPSN"/>
</dbReference>
<evidence type="ECO:0000256" key="8">
    <source>
        <dbReference type="ARBA" id="ARBA00023224"/>
    </source>
</evidence>
<feature type="region of interest" description="Disordered" evidence="9">
    <location>
        <begin position="423"/>
        <end position="448"/>
    </location>
</feature>
<feature type="transmembrane region" description="Helical" evidence="10">
    <location>
        <begin position="76"/>
        <end position="105"/>
    </location>
</feature>
<keyword evidence="13" id="KW-1185">Reference proteome</keyword>
<evidence type="ECO:0000256" key="4">
    <source>
        <dbReference type="ARBA" id="ARBA00022989"/>
    </source>
</evidence>
<comment type="similarity">
    <text evidence="2">Belongs to the G-protein coupled receptor 1 family.</text>
</comment>
<feature type="compositionally biased region" description="Polar residues" evidence="9">
    <location>
        <begin position="236"/>
        <end position="262"/>
    </location>
</feature>
<dbReference type="EMBL" id="JAWZYT010005272">
    <property type="protein sequence ID" value="KAK4291080.1"/>
    <property type="molecule type" value="Genomic_DNA"/>
</dbReference>
<evidence type="ECO:0000259" key="11">
    <source>
        <dbReference type="PROSITE" id="PS50262"/>
    </source>
</evidence>
<dbReference type="GO" id="GO:0004930">
    <property type="term" value="F:G protein-coupled receptor activity"/>
    <property type="evidence" value="ECO:0007669"/>
    <property type="project" value="UniProtKB-KW"/>
</dbReference>
<sequence>MLVSVTSLATISCDRMIGVVRPFHNHLKKSYSLTIIIIIWVSSAVLAVPWAVYRVYTVHIWQDMTQAICNESEDLQIWWIISVIGLAWLPLSVMVVCYATILVYFNHRRVKHPAFRCEHPVITHLKKRVVKMMFAVVVIFIVCWLPFTLLQITYSSFLDENGQFKDEATKQNYNDLLTLGQYMIYVNAALNPIIYGLLHQTFRRAFRVTFPCVFKRKSSLVLTRGQGLTRYMWSVKSTTGGQQPSVRTRGGSSSSIQPNIQRELTFDPPQDPTSATSQDPTPATPQDYTPATPQDPTPATSQDPTPVTLQDSIPATSQDCTTAFSRQDSTTTGGPHHPTFSSLHDPTIASPHAHTPSSTPPATTTQHPNKRKKKKKIVCFTKDLPGGRVAASYDKRENARCYSLKSICPCGDRKKKLLRARSNSYQDETGQPVRDVGVGSVGVGGERRTTEGIPWRRKEYHKEGDPCRKGGFSNEGYVRDLPPPKFSIVSKGALGDLIKQVIVEETSSDVEHERIL</sequence>
<evidence type="ECO:0000256" key="6">
    <source>
        <dbReference type="ARBA" id="ARBA00023136"/>
    </source>
</evidence>
<dbReference type="PROSITE" id="PS50262">
    <property type="entry name" value="G_PROTEIN_RECEP_F1_2"/>
    <property type="match status" value="1"/>
</dbReference>
<feature type="compositionally biased region" description="Low complexity" evidence="9">
    <location>
        <begin position="349"/>
        <end position="367"/>
    </location>
</feature>
<dbReference type="AlphaFoldDB" id="A0AAE1TPS9"/>
<evidence type="ECO:0000256" key="3">
    <source>
        <dbReference type="ARBA" id="ARBA00022692"/>
    </source>
</evidence>
<dbReference type="SUPFAM" id="SSF81321">
    <property type="entry name" value="Family A G protein-coupled receptor-like"/>
    <property type="match status" value="1"/>
</dbReference>
<evidence type="ECO:0000313" key="12">
    <source>
        <dbReference type="EMBL" id="KAK4291080.1"/>
    </source>
</evidence>
<feature type="transmembrane region" description="Helical" evidence="10">
    <location>
        <begin position="132"/>
        <end position="154"/>
    </location>
</feature>
<keyword evidence="5" id="KW-0297">G-protein coupled receptor</keyword>
<evidence type="ECO:0000256" key="2">
    <source>
        <dbReference type="ARBA" id="ARBA00010663"/>
    </source>
</evidence>
<dbReference type="PANTHER" id="PTHR24243:SF224">
    <property type="entry name" value="G-PROTEIN COUPLED RECEPTOR 19-RELATED"/>
    <property type="match status" value="1"/>
</dbReference>
<proteinExistence type="inferred from homology"/>
<evidence type="ECO:0000256" key="7">
    <source>
        <dbReference type="ARBA" id="ARBA00023170"/>
    </source>
</evidence>
<comment type="caution">
    <text evidence="12">The sequence shown here is derived from an EMBL/GenBank/DDBJ whole genome shotgun (WGS) entry which is preliminary data.</text>
</comment>
<name>A0AAE1TPS9_9EUCA</name>
<feature type="compositionally biased region" description="Polar residues" evidence="9">
    <location>
        <begin position="307"/>
        <end position="344"/>
    </location>
</feature>
<dbReference type="InterPro" id="IPR017452">
    <property type="entry name" value="GPCR_Rhodpsn_7TM"/>
</dbReference>
<feature type="transmembrane region" description="Helical" evidence="10">
    <location>
        <begin position="179"/>
        <end position="198"/>
    </location>
</feature>
<dbReference type="PANTHER" id="PTHR24243">
    <property type="entry name" value="G-PROTEIN COUPLED RECEPTOR"/>
    <property type="match status" value="1"/>
</dbReference>
<keyword evidence="3 10" id="KW-0812">Transmembrane</keyword>
<accession>A0AAE1TPS9</accession>
<feature type="region of interest" description="Disordered" evidence="9">
    <location>
        <begin position="236"/>
        <end position="375"/>
    </location>
</feature>
<dbReference type="Pfam" id="PF00001">
    <property type="entry name" value="7tm_1"/>
    <property type="match status" value="1"/>
</dbReference>
<feature type="transmembrane region" description="Helical" evidence="10">
    <location>
        <begin position="31"/>
        <end position="56"/>
    </location>
</feature>
<evidence type="ECO:0000256" key="5">
    <source>
        <dbReference type="ARBA" id="ARBA00023040"/>
    </source>
</evidence>
<gene>
    <name evidence="12" type="ORF">Pmani_036061</name>
</gene>
<feature type="domain" description="G-protein coupled receptors family 1 profile" evidence="11">
    <location>
        <begin position="1"/>
        <end position="195"/>
    </location>
</feature>
<dbReference type="InterPro" id="IPR000276">
    <property type="entry name" value="GPCR_Rhodpsn"/>
</dbReference>
<reference evidence="12" key="1">
    <citation type="submission" date="2023-11" db="EMBL/GenBank/DDBJ databases">
        <title>Genome assemblies of two species of porcelain crab, Petrolisthes cinctipes and Petrolisthes manimaculis (Anomura: Porcellanidae).</title>
        <authorList>
            <person name="Angst P."/>
        </authorList>
    </citation>
    <scope>NUCLEOTIDE SEQUENCE</scope>
    <source>
        <strain evidence="12">PB745_02</strain>
        <tissue evidence="12">Gill</tissue>
    </source>
</reference>
<comment type="subcellular location">
    <subcellularLocation>
        <location evidence="1">Membrane</location>
        <topology evidence="1">Multi-pass membrane protein</topology>
    </subcellularLocation>
</comment>
<evidence type="ECO:0000256" key="10">
    <source>
        <dbReference type="SAM" id="Phobius"/>
    </source>
</evidence>
<evidence type="ECO:0000256" key="9">
    <source>
        <dbReference type="SAM" id="MobiDB-lite"/>
    </source>
</evidence>
<dbReference type="Gene3D" id="1.20.1070.10">
    <property type="entry name" value="Rhodopsin 7-helix transmembrane proteins"/>
    <property type="match status" value="1"/>
</dbReference>
<keyword evidence="8" id="KW-0807">Transducer</keyword>
<feature type="compositionally biased region" description="Low complexity" evidence="9">
    <location>
        <begin position="278"/>
        <end position="306"/>
    </location>
</feature>
<protein>
    <recommendedName>
        <fullName evidence="11">G-protein coupled receptors family 1 profile domain-containing protein</fullName>
    </recommendedName>
</protein>